<evidence type="ECO:0000313" key="3">
    <source>
        <dbReference type="EMBL" id="KAJ6843581.1"/>
    </source>
</evidence>
<dbReference type="Proteomes" id="UP001140949">
    <property type="component" value="Unassembled WGS sequence"/>
</dbReference>
<feature type="compositionally biased region" description="Pro residues" evidence="1">
    <location>
        <begin position="41"/>
        <end position="64"/>
    </location>
</feature>
<proteinExistence type="predicted"/>
<keyword evidence="4" id="KW-1185">Reference proteome</keyword>
<evidence type="ECO:0000256" key="2">
    <source>
        <dbReference type="SAM" id="SignalP"/>
    </source>
</evidence>
<organism evidence="3 4">
    <name type="scientific">Iris pallida</name>
    <name type="common">Sweet iris</name>
    <dbReference type="NCBI Taxonomy" id="29817"/>
    <lineage>
        <taxon>Eukaryota</taxon>
        <taxon>Viridiplantae</taxon>
        <taxon>Streptophyta</taxon>
        <taxon>Embryophyta</taxon>
        <taxon>Tracheophyta</taxon>
        <taxon>Spermatophyta</taxon>
        <taxon>Magnoliopsida</taxon>
        <taxon>Liliopsida</taxon>
        <taxon>Asparagales</taxon>
        <taxon>Iridaceae</taxon>
        <taxon>Iridoideae</taxon>
        <taxon>Irideae</taxon>
        <taxon>Iris</taxon>
    </lineage>
</organism>
<sequence>MRSSSRLLLFVVMSIWFGRAASEDDSSIKCTCSPCGNPCSNPSPPPPVPELPSPPPPPPSPPPRWCFRHRPTTGEPFAAVLPATPFRIYSTCPTNQSLAAVTYVA</sequence>
<dbReference type="EMBL" id="JANAVB010007198">
    <property type="protein sequence ID" value="KAJ6843581.1"/>
    <property type="molecule type" value="Genomic_DNA"/>
</dbReference>
<keyword evidence="2" id="KW-0732">Signal</keyword>
<feature type="chain" id="PRO_5043533920" evidence="2">
    <location>
        <begin position="23"/>
        <end position="105"/>
    </location>
</feature>
<accession>A0AAX6HSB2</accession>
<feature type="region of interest" description="Disordered" evidence="1">
    <location>
        <begin position="38"/>
        <end position="64"/>
    </location>
</feature>
<reference evidence="3" key="1">
    <citation type="journal article" date="2023" name="GigaByte">
        <title>Genome assembly of the bearded iris, Iris pallida Lam.</title>
        <authorList>
            <person name="Bruccoleri R.E."/>
            <person name="Oakeley E.J."/>
            <person name="Faust A.M.E."/>
            <person name="Altorfer M."/>
            <person name="Dessus-Babus S."/>
            <person name="Burckhardt D."/>
            <person name="Oertli M."/>
            <person name="Naumann U."/>
            <person name="Petersen F."/>
            <person name="Wong J."/>
        </authorList>
    </citation>
    <scope>NUCLEOTIDE SEQUENCE</scope>
    <source>
        <strain evidence="3">GSM-AAB239-AS_SAM_17_03QT</strain>
    </source>
</reference>
<feature type="signal peptide" evidence="2">
    <location>
        <begin position="1"/>
        <end position="22"/>
    </location>
</feature>
<dbReference type="AlphaFoldDB" id="A0AAX6HSB2"/>
<evidence type="ECO:0000313" key="4">
    <source>
        <dbReference type="Proteomes" id="UP001140949"/>
    </source>
</evidence>
<protein>
    <submittedName>
        <fullName evidence="3">Leucine-rich repeat extensin-like protein 3</fullName>
    </submittedName>
</protein>
<name>A0AAX6HSB2_IRIPA</name>
<comment type="caution">
    <text evidence="3">The sequence shown here is derived from an EMBL/GenBank/DDBJ whole genome shotgun (WGS) entry which is preliminary data.</text>
</comment>
<evidence type="ECO:0000256" key="1">
    <source>
        <dbReference type="SAM" id="MobiDB-lite"/>
    </source>
</evidence>
<gene>
    <name evidence="3" type="ORF">M6B38_295815</name>
</gene>
<reference evidence="3" key="2">
    <citation type="submission" date="2023-04" db="EMBL/GenBank/DDBJ databases">
        <authorList>
            <person name="Bruccoleri R.E."/>
            <person name="Oakeley E.J."/>
            <person name="Faust A.-M."/>
            <person name="Dessus-Babus S."/>
            <person name="Altorfer M."/>
            <person name="Burckhardt D."/>
            <person name="Oertli M."/>
            <person name="Naumann U."/>
            <person name="Petersen F."/>
            <person name="Wong J."/>
        </authorList>
    </citation>
    <scope>NUCLEOTIDE SEQUENCE</scope>
    <source>
        <strain evidence="3">GSM-AAB239-AS_SAM_17_03QT</strain>
        <tissue evidence="3">Leaf</tissue>
    </source>
</reference>